<dbReference type="RefSeq" id="WP_078811321.1">
    <property type="nucleotide sequence ID" value="NZ_FUYE01000001.1"/>
</dbReference>
<keyword evidence="3" id="KW-1185">Reference proteome</keyword>
<dbReference type="GO" id="GO:0004534">
    <property type="term" value="F:5'-3' RNA exonuclease activity"/>
    <property type="evidence" value="ECO:0007669"/>
    <property type="project" value="TreeGrafter"/>
</dbReference>
<dbReference type="Gene3D" id="3.20.20.140">
    <property type="entry name" value="Metal-dependent hydrolases"/>
    <property type="match status" value="1"/>
</dbReference>
<organism evidence="2 3">
    <name type="scientific">Prosthecobacter debontii</name>
    <dbReference type="NCBI Taxonomy" id="48467"/>
    <lineage>
        <taxon>Bacteria</taxon>
        <taxon>Pseudomonadati</taxon>
        <taxon>Verrucomicrobiota</taxon>
        <taxon>Verrucomicrobiia</taxon>
        <taxon>Verrucomicrobiales</taxon>
        <taxon>Verrucomicrobiaceae</taxon>
        <taxon>Prosthecobacter</taxon>
    </lineage>
</organism>
<name>A0A1T4WEX7_9BACT</name>
<feature type="signal peptide" evidence="1">
    <location>
        <begin position="1"/>
        <end position="17"/>
    </location>
</feature>
<accession>A0A1T4WEX7</accession>
<dbReference type="EMBL" id="FUYE01000001">
    <property type="protein sequence ID" value="SKA75853.1"/>
    <property type="molecule type" value="Genomic_DNA"/>
</dbReference>
<dbReference type="STRING" id="48467.SAMN02745166_00079"/>
<dbReference type="SUPFAM" id="SSF89550">
    <property type="entry name" value="PHP domain-like"/>
    <property type="match status" value="1"/>
</dbReference>
<reference evidence="3" key="1">
    <citation type="submission" date="2017-02" db="EMBL/GenBank/DDBJ databases">
        <authorList>
            <person name="Varghese N."/>
            <person name="Submissions S."/>
        </authorList>
    </citation>
    <scope>NUCLEOTIDE SEQUENCE [LARGE SCALE GENOMIC DNA]</scope>
    <source>
        <strain evidence="3">ATCC 700200</strain>
    </source>
</reference>
<dbReference type="PANTHER" id="PTHR42924">
    <property type="entry name" value="EXONUCLEASE"/>
    <property type="match status" value="1"/>
</dbReference>
<keyword evidence="1" id="KW-0732">Signal</keyword>
<evidence type="ECO:0008006" key="4">
    <source>
        <dbReference type="Google" id="ProtNLM"/>
    </source>
</evidence>
<feature type="chain" id="PRO_5013363952" description="Polymerase/histidinol phosphatase N-terminal domain-containing protein" evidence="1">
    <location>
        <begin position="18"/>
        <end position="423"/>
    </location>
</feature>
<dbReference type="InterPro" id="IPR052018">
    <property type="entry name" value="PHP_domain"/>
</dbReference>
<dbReference type="AlphaFoldDB" id="A0A1T4WEX7"/>
<protein>
    <recommendedName>
        <fullName evidence="4">Polymerase/histidinol phosphatase N-terminal domain-containing protein</fullName>
    </recommendedName>
</protein>
<dbReference type="InterPro" id="IPR016195">
    <property type="entry name" value="Pol/histidinol_Pase-like"/>
</dbReference>
<gene>
    <name evidence="2" type="ORF">SAMN02745166_00079</name>
</gene>
<sequence length="423" mass="47437">MRFILLPVLLIAMTAAADEPRWYKGNTHTHSLWSDGNDFPEMISAWYKDHGYDFLCMSDHNTLAEGDKWVAEATIEKKKMTLGKKVIDKCKARYGDDWLVTRTDEKGGLEVKLKTLEEYRGKLEEPGKFLLVQAEEVTGGFAKSPIHINALNITEAIEPVKDLVSIRETIRKNLQNIAAQAAKTGRPIMAHVNHPNFRWGISAEDLAHVIEDKFFEVYNGHPMTYPEGDPLRADTSTDRMWDIASTIRLVELKQPPLYALGTDDSHHYHGGTATSGRGWVMVKSDKLDPNALVEAMQRGDFYASCGVTLEDVSFDPATRKLTVKIKGEPGVKYTTEFRGTPKNYDRAVKEVPAPADDNYPVRLKHSEDVGKLLASSESLESSYQMTGDELYVRAIIISDKVMDNPATPGQLQKAWTQPVGWQP</sequence>
<evidence type="ECO:0000313" key="3">
    <source>
        <dbReference type="Proteomes" id="UP000190774"/>
    </source>
</evidence>
<evidence type="ECO:0000256" key="1">
    <source>
        <dbReference type="SAM" id="SignalP"/>
    </source>
</evidence>
<dbReference type="OrthoDB" id="9804333at2"/>
<dbReference type="Proteomes" id="UP000190774">
    <property type="component" value="Unassembled WGS sequence"/>
</dbReference>
<dbReference type="GO" id="GO:0035312">
    <property type="term" value="F:5'-3' DNA exonuclease activity"/>
    <property type="evidence" value="ECO:0007669"/>
    <property type="project" value="TreeGrafter"/>
</dbReference>
<proteinExistence type="predicted"/>
<evidence type="ECO:0000313" key="2">
    <source>
        <dbReference type="EMBL" id="SKA75853.1"/>
    </source>
</evidence>
<dbReference type="PANTHER" id="PTHR42924:SF11">
    <property type="entry name" value="POLYMERASE_HISTIDINOL PHOSPHATASE N-TERMINAL DOMAIN-CONTAINING PROTEIN"/>
    <property type="match status" value="1"/>
</dbReference>